<dbReference type="InterPro" id="IPR013083">
    <property type="entry name" value="Znf_RING/FYVE/PHD"/>
</dbReference>
<evidence type="ECO:0000256" key="5">
    <source>
        <dbReference type="SAM" id="SignalP"/>
    </source>
</evidence>
<feature type="chain" id="PRO_5003320235" evidence="5">
    <location>
        <begin position="19"/>
        <end position="1780"/>
    </location>
</feature>
<dbReference type="InterPro" id="IPR035979">
    <property type="entry name" value="RBD_domain_sf"/>
</dbReference>
<dbReference type="InterPro" id="IPR036911">
    <property type="entry name" value="ICAT_sf"/>
</dbReference>
<dbReference type="Proteomes" id="UP000007797">
    <property type="component" value="Unassembled WGS sequence"/>
</dbReference>
<gene>
    <name evidence="7" type="ORF">DFA_04655</name>
</gene>
<dbReference type="SUPFAM" id="SSF57850">
    <property type="entry name" value="RING/U-box"/>
    <property type="match status" value="1"/>
</dbReference>
<dbReference type="GeneID" id="14874803"/>
<dbReference type="STRING" id="1054147.F4PQ64"/>
<evidence type="ECO:0000256" key="4">
    <source>
        <dbReference type="SAM" id="MobiDB-lite"/>
    </source>
</evidence>
<dbReference type="KEGG" id="dfa:DFA_04655"/>
<dbReference type="GO" id="GO:0003723">
    <property type="term" value="F:RNA binding"/>
    <property type="evidence" value="ECO:0007669"/>
    <property type="project" value="UniProtKB-UniRule"/>
</dbReference>
<feature type="signal peptide" evidence="5">
    <location>
        <begin position="1"/>
        <end position="18"/>
    </location>
</feature>
<dbReference type="Pfam" id="PF00076">
    <property type="entry name" value="RRM_1"/>
    <property type="match status" value="1"/>
</dbReference>
<dbReference type="Gene3D" id="1.10.10.490">
    <property type="entry name" value="Beta-catenin-interacting ICAT"/>
    <property type="match status" value="1"/>
</dbReference>
<dbReference type="PROSITE" id="PS50102">
    <property type="entry name" value="RRM"/>
    <property type="match status" value="1"/>
</dbReference>
<dbReference type="PANTHER" id="PTHR16505">
    <property type="entry name" value="PROTEIN LZIC"/>
    <property type="match status" value="1"/>
</dbReference>
<proteinExistence type="inferred from homology"/>
<dbReference type="Gene3D" id="3.30.40.10">
    <property type="entry name" value="Zinc/RING finger domain, C3HC4 (zinc finger)"/>
    <property type="match status" value="1"/>
</dbReference>
<evidence type="ECO:0000259" key="6">
    <source>
        <dbReference type="PROSITE" id="PS50102"/>
    </source>
</evidence>
<dbReference type="OrthoDB" id="10262856at2759"/>
<dbReference type="GO" id="GO:0008013">
    <property type="term" value="F:beta-catenin binding"/>
    <property type="evidence" value="ECO:0007669"/>
    <property type="project" value="InterPro"/>
</dbReference>
<dbReference type="InterPro" id="IPR000504">
    <property type="entry name" value="RRM_dom"/>
</dbReference>
<feature type="region of interest" description="Disordered" evidence="4">
    <location>
        <begin position="400"/>
        <end position="466"/>
    </location>
</feature>
<evidence type="ECO:0000313" key="8">
    <source>
        <dbReference type="Proteomes" id="UP000007797"/>
    </source>
</evidence>
<evidence type="ECO:0000256" key="2">
    <source>
        <dbReference type="PROSITE-ProRule" id="PRU00176"/>
    </source>
</evidence>
<dbReference type="InterPro" id="IPR009428">
    <property type="entry name" value="ICAT_dom"/>
</dbReference>
<keyword evidence="5" id="KW-0732">Signal</keyword>
<keyword evidence="8" id="KW-1185">Reference proteome</keyword>
<feature type="compositionally biased region" description="Low complexity" evidence="4">
    <location>
        <begin position="400"/>
        <end position="413"/>
    </location>
</feature>
<dbReference type="RefSeq" id="XP_004360378.1">
    <property type="nucleotide sequence ID" value="XM_004360321.1"/>
</dbReference>
<sequence>MKLFITFIFILLQTSVFGLTYINFTPYSNGNGCSGAVNGTGYSWLVGECITLFGASYWVDYDDNQKEATFYSWDNMYCSNSTKPSSQKTFAVGNCYQVSWADHGYFYNVDDTAVMSVVQDPGYIPKQGYRQTRFRQGDSQCNGDYAMYFYYTDNTIYQNTLQTFKFWCNNGMPFQQVCTMGNCISSTIVMVKSPSDEYDRYGDERVASGRDRDRENDRVMSPVDRKDDLSPLTTTSSSIDSGTGDTIHVAGFGIRIREDDLKEKFEVYGKVKSCSVLVDPNTKISRGFGFVTYATSEEADEAIRLMDGTKIDGYPIKVQKLIDSTNNKGSRRSKPRDSTPGSYMGADRKTRYRSYPYPYPPAYSKYPPTYPPPPPPYSAAHGGYYSYPYPYSAPPTTGGYPTKPTYGDSRYSPYGGGSGGPMRREYTSSYEMRGERFEGGRGGGGGGGGGDRENRASERDRSERDHSHYHETIKFPHILHHIYPIVTPLVSSNRHFRYLFLLRFIHSYSACCQDRPDSKIIYLVATCYVGDIWMIELISRNQNLNPNLFKEIINIANINIKTLKIFYEKGIETEDCPRSDLQFIPQLFSNERILNCIQQQQQDIALEIIDGLIRVGKGFHSIGLGKESFPNSNVLDYIFLQEIALCNITKTICKLEGNQNILEKYFFNSLCKSINDLKEDGTSTIIPHFTLFRILSTLLLKKPNFIELLQQSINMSAIQLIIKTISTYHLNHFNFGSKVKYYLFQSKDKMMDLFLLQVLMSTIGSKNFFNILIQLNSSFKLNEIIIILIQIIQCRATLEPTVDDIKYHFVQLLALDVNILELSSKLNRDELIFKDTSKKVILDIIDEMLDESKSLKKEYWHLIDPYYPYHTLTNLKSFKTINGKYQSPKNSYPNPPTLTKMKLNLDQVFLMKLVGHFLVQIHTKSKVPIPELSKSLEPSEELINDLYYMIALLLGSYKDISTQPLDVPILERLLLDSDEKEGPPLDDCLLMIFTNFITKSNQSMSIFQVIMDRWKNTKATVNNELIPTTEFIFKILVSISDQFQTYFEKINLKLTDQDKDEIDSQIKSRTDNQKKLLEKMKLQQMKLKFQLEQEEDLEDSEDSEDTDIQCVICQNGPLPEETIHTFCKFSKSSLIGQSYRKSLNEFEKTNPQGYIQFIDTIKDGSSFGLTKLYSNIDHYSNHLTSCGHFIHSKCLVGYSRKTCPLCSKSFNITIPTNIGQSNREYEKSTCLELLKLESEKVEKYSSLWKNVIQNLLILELKSRQFTCYSDTPYYAMSQSDFDREFFILQLFKIIFNFKIDKRQKFLDSNIESLLFPFINLTFKYYFKENNSNPNILIQNCINNIIKDIREEIEINSSSSFEMMKKPILRQILLFKLLIDGFEKKPTRLSPFSLEQFNNLEFLESSLIDKCQINPSSFELNVSNNNVNIDPNRLVKPIQLYQNSIQFTELPENLLSLYQKYIYPFAQKCKCKITTLSCLCLYCGNMVCLGEPGTKCSVSNSLHSHKCLENHCRLFVMMESPIVIIIPTLDNSQPYCRSQIYNQPQTNLDIPNLNSSFTIDNNRLKQLFIHHLNNSEKHLLFQVYIILVMASRGQSETSKLKTNIEEQLNRLLSQLQDLEELREDLSQEEYDETKKETLEQMKEFEQSLNKMMRGDMTLVSEFGSVQLAIQAAVSQAFKTPEVIKLFAKKDQGQLRNKLSNIQRDVKLAKISKDSYIDQSIEILYALKKLGFAISPEEENFLEQHKSRVMGDFEKVSGNIGQGTKDNLMSNAATQIQKAAGK</sequence>
<dbReference type="SUPFAM" id="SSF81730">
    <property type="entry name" value="beta-catenin-interacting protein ICAT"/>
    <property type="match status" value="1"/>
</dbReference>
<dbReference type="Pfam" id="PF06384">
    <property type="entry name" value="ICAT"/>
    <property type="match status" value="1"/>
</dbReference>
<feature type="coiled-coil region" evidence="3">
    <location>
        <begin position="1600"/>
        <end position="1646"/>
    </location>
</feature>
<feature type="compositionally biased region" description="Basic and acidic residues" evidence="4">
    <location>
        <begin position="198"/>
        <end position="229"/>
    </location>
</feature>
<feature type="compositionally biased region" description="Gly residues" evidence="4">
    <location>
        <begin position="440"/>
        <end position="449"/>
    </location>
</feature>
<keyword evidence="2" id="KW-0694">RNA-binding</keyword>
<dbReference type="Pfam" id="PF11912">
    <property type="entry name" value="CfaA_B_C"/>
    <property type="match status" value="1"/>
</dbReference>
<dbReference type="InterPro" id="IPR021837">
    <property type="entry name" value="CfaA/B/C"/>
</dbReference>
<dbReference type="PANTHER" id="PTHR16505:SF8">
    <property type="entry name" value="PROTEIN LZIC"/>
    <property type="match status" value="1"/>
</dbReference>
<feature type="compositionally biased region" description="Basic and acidic residues" evidence="4">
    <location>
        <begin position="450"/>
        <end position="466"/>
    </location>
</feature>
<comment type="similarity">
    <text evidence="1">Belongs to the CTNNBIP1 family.</text>
</comment>
<dbReference type="InterPro" id="IPR012677">
    <property type="entry name" value="Nucleotide-bd_a/b_plait_sf"/>
</dbReference>
<dbReference type="EMBL" id="GL883009">
    <property type="protein sequence ID" value="EGG22527.1"/>
    <property type="molecule type" value="Genomic_DNA"/>
</dbReference>
<dbReference type="InterPro" id="IPR040065">
    <property type="entry name" value="LZIC"/>
</dbReference>
<feature type="domain" description="RRM" evidence="6">
    <location>
        <begin position="245"/>
        <end position="323"/>
    </location>
</feature>
<dbReference type="CDD" id="cd00590">
    <property type="entry name" value="RRM_SF"/>
    <property type="match status" value="1"/>
</dbReference>
<evidence type="ECO:0000256" key="1">
    <source>
        <dbReference type="ARBA" id="ARBA00006505"/>
    </source>
</evidence>
<dbReference type="SMART" id="SM00360">
    <property type="entry name" value="RRM"/>
    <property type="match status" value="1"/>
</dbReference>
<feature type="compositionally biased region" description="Low complexity" evidence="4">
    <location>
        <begin position="230"/>
        <end position="241"/>
    </location>
</feature>
<feature type="region of interest" description="Disordered" evidence="4">
    <location>
        <begin position="198"/>
        <end position="241"/>
    </location>
</feature>
<feature type="region of interest" description="Disordered" evidence="4">
    <location>
        <begin position="322"/>
        <end position="347"/>
    </location>
</feature>
<organism evidence="7 8">
    <name type="scientific">Cavenderia fasciculata</name>
    <name type="common">Slime mold</name>
    <name type="synonym">Dictyostelium fasciculatum</name>
    <dbReference type="NCBI Taxonomy" id="261658"/>
    <lineage>
        <taxon>Eukaryota</taxon>
        <taxon>Amoebozoa</taxon>
        <taxon>Evosea</taxon>
        <taxon>Eumycetozoa</taxon>
        <taxon>Dictyostelia</taxon>
        <taxon>Acytosteliales</taxon>
        <taxon>Cavenderiaceae</taxon>
        <taxon>Cavenderia</taxon>
    </lineage>
</organism>
<reference evidence="8" key="1">
    <citation type="journal article" date="2011" name="Genome Res.">
        <title>Phylogeny-wide analysis of social amoeba genomes highlights ancient origins for complex intercellular communication.</title>
        <authorList>
            <person name="Heidel A.J."/>
            <person name="Lawal H.M."/>
            <person name="Felder M."/>
            <person name="Schilde C."/>
            <person name="Helps N.R."/>
            <person name="Tunggal B."/>
            <person name="Rivero F."/>
            <person name="John U."/>
            <person name="Schleicher M."/>
            <person name="Eichinger L."/>
            <person name="Platzer M."/>
            <person name="Noegel A.A."/>
            <person name="Schaap P."/>
            <person name="Gloeckner G."/>
        </authorList>
    </citation>
    <scope>NUCLEOTIDE SEQUENCE [LARGE SCALE GENOMIC DNA]</scope>
    <source>
        <strain evidence="8">SH3</strain>
    </source>
</reference>
<feature type="compositionally biased region" description="Basic and acidic residues" evidence="4">
    <location>
        <begin position="422"/>
        <end position="439"/>
    </location>
</feature>
<accession>F4PQ64</accession>
<evidence type="ECO:0000256" key="3">
    <source>
        <dbReference type="SAM" id="Coils"/>
    </source>
</evidence>
<protein>
    <submittedName>
        <fullName evidence="7">Zinc finger protein</fullName>
    </submittedName>
</protein>
<dbReference type="Gene3D" id="3.30.70.330">
    <property type="match status" value="1"/>
</dbReference>
<keyword evidence="3" id="KW-0175">Coiled coil</keyword>
<name>F4PQ64_CACFS</name>
<evidence type="ECO:0000313" key="7">
    <source>
        <dbReference type="EMBL" id="EGG22527.1"/>
    </source>
</evidence>
<dbReference type="SUPFAM" id="SSF54928">
    <property type="entry name" value="RNA-binding domain, RBD"/>
    <property type="match status" value="1"/>
</dbReference>